<dbReference type="EMBL" id="MH834622">
    <property type="protein sequence ID" value="AYN55960.1"/>
    <property type="molecule type" value="Genomic_DNA"/>
</dbReference>
<feature type="coiled-coil region" evidence="1">
    <location>
        <begin position="144"/>
        <end position="171"/>
    </location>
</feature>
<dbReference type="GeneID" id="80090709"/>
<sequence>MNNTPAKTFVVRRGQTAVPNRTIYDTYTALGTEDTGPGQLSIQALGVLLLALSRPDTAPSGYRAFLGRGLGRDALLKALKELGVAGHRHQFKRNGPNGHMVTDTIVSEVPLTTEEAEAEWRGFVDAQDQAAQEAARAGAAAFARAAQDAALEAAQRDAQEAARAFQELADKWAAEAAPHRAPENGAPAGQDQGAPCAGLPAHGKPAHLSVPDSQVSKETHYVRPLETEKTNGEDQEPPAQGGAVGPNDAEPGTGRAAVQALLAARRAKQDRKKDGLRPGHGQEPGA</sequence>
<dbReference type="RefSeq" id="YP_010761467.1">
    <property type="nucleotide sequence ID" value="NC_073595.1"/>
</dbReference>
<evidence type="ECO:0000256" key="2">
    <source>
        <dbReference type="SAM" id="MobiDB-lite"/>
    </source>
</evidence>
<name>A0A3G2KAH1_9CAUD</name>
<evidence type="ECO:0000313" key="3">
    <source>
        <dbReference type="EMBL" id="AYN55960.1"/>
    </source>
</evidence>
<feature type="compositionally biased region" description="Low complexity" evidence="2">
    <location>
        <begin position="255"/>
        <end position="264"/>
    </location>
</feature>
<gene>
    <name evidence="3" type="primary">19</name>
    <name evidence="3" type="ORF">PBI_NOELY_19</name>
</gene>
<feature type="compositionally biased region" description="Basic and acidic residues" evidence="2">
    <location>
        <begin position="215"/>
        <end position="232"/>
    </location>
</feature>
<evidence type="ECO:0000313" key="4">
    <source>
        <dbReference type="Proteomes" id="UP000277525"/>
    </source>
</evidence>
<organism evidence="3 4">
    <name type="scientific">Arthrobacter phage Noely</name>
    <dbReference type="NCBI Taxonomy" id="2419964"/>
    <lineage>
        <taxon>Viruses</taxon>
        <taxon>Duplodnaviria</taxon>
        <taxon>Heunggongvirae</taxon>
        <taxon>Uroviricota</taxon>
        <taxon>Caudoviricetes</taxon>
        <taxon>Feeclasvirinae</taxon>
        <taxon>Noelyvirus</taxon>
        <taxon>Noelyvirus noely</taxon>
    </lineage>
</organism>
<feature type="region of interest" description="Disordered" evidence="2">
    <location>
        <begin position="174"/>
        <end position="286"/>
    </location>
</feature>
<keyword evidence="1" id="KW-0175">Coiled coil</keyword>
<accession>A0A3G2KAH1</accession>
<proteinExistence type="predicted"/>
<dbReference type="KEGG" id="vg:80090709"/>
<dbReference type="Proteomes" id="UP000277525">
    <property type="component" value="Segment"/>
</dbReference>
<reference evidence="3 4" key="1">
    <citation type="submission" date="2018-09" db="EMBL/GenBank/DDBJ databases">
        <authorList>
            <person name="Zack K."/>
            <person name="Stoner T.H."/>
            <person name="Garlena R.A."/>
            <person name="Russell D.A."/>
            <person name="Pope W.H."/>
            <person name="Jacobs-Sera D."/>
            <person name="Hatfull G.F."/>
        </authorList>
    </citation>
    <scope>NUCLEOTIDE SEQUENCE [LARGE SCALE GENOMIC DNA]</scope>
</reference>
<keyword evidence="4" id="KW-1185">Reference proteome</keyword>
<evidence type="ECO:0000256" key="1">
    <source>
        <dbReference type="SAM" id="Coils"/>
    </source>
</evidence>
<protein>
    <submittedName>
        <fullName evidence="3">Uncharacterized protein</fullName>
    </submittedName>
</protein>